<evidence type="ECO:0000256" key="6">
    <source>
        <dbReference type="RuleBase" id="RU003477"/>
    </source>
</evidence>
<dbReference type="Pfam" id="PF17136">
    <property type="entry name" value="ribosomal_L24"/>
    <property type="match status" value="1"/>
</dbReference>
<dbReference type="HAMAP" id="MF_01326_B">
    <property type="entry name" value="Ribosomal_uL24_B"/>
    <property type="match status" value="1"/>
</dbReference>
<dbReference type="InterPro" id="IPR008991">
    <property type="entry name" value="Translation_prot_SH3-like_sf"/>
</dbReference>
<comment type="function">
    <text evidence="5">One of two assembly initiator proteins, it binds directly to the 5'-end of the 23S rRNA, where it nucleates assembly of the 50S subunit.</text>
</comment>
<dbReference type="InterPro" id="IPR014722">
    <property type="entry name" value="Rib_uL2_dom2"/>
</dbReference>
<dbReference type="GO" id="GO:0005840">
    <property type="term" value="C:ribosome"/>
    <property type="evidence" value="ECO:0007669"/>
    <property type="project" value="UniProtKB-KW"/>
</dbReference>
<dbReference type="EMBL" id="MHOL01000022">
    <property type="protein sequence ID" value="OGZ62395.1"/>
    <property type="molecule type" value="Genomic_DNA"/>
</dbReference>
<dbReference type="GO" id="GO:0003735">
    <property type="term" value="F:structural constituent of ribosome"/>
    <property type="evidence" value="ECO:0007669"/>
    <property type="project" value="InterPro"/>
</dbReference>
<keyword evidence="3 5" id="KW-0687">Ribonucleoprotein</keyword>
<evidence type="ECO:0000256" key="1">
    <source>
        <dbReference type="ARBA" id="ARBA00010618"/>
    </source>
</evidence>
<evidence type="ECO:0000256" key="3">
    <source>
        <dbReference type="ARBA" id="ARBA00023274"/>
    </source>
</evidence>
<dbReference type="PROSITE" id="PS01108">
    <property type="entry name" value="RIBOSOMAL_L24"/>
    <property type="match status" value="1"/>
</dbReference>
<keyword evidence="5" id="KW-0699">rRNA-binding</keyword>
<comment type="function">
    <text evidence="5">One of the proteins that surrounds the polypeptide exit tunnel on the outside of the subunit.</text>
</comment>
<comment type="subunit">
    <text evidence="5">Part of the 50S ribosomal subunit.</text>
</comment>
<dbReference type="PANTHER" id="PTHR12903">
    <property type="entry name" value="MITOCHONDRIAL RIBOSOMAL PROTEIN L24"/>
    <property type="match status" value="1"/>
</dbReference>
<dbReference type="InterPro" id="IPR005825">
    <property type="entry name" value="Ribosomal_uL24_CS"/>
</dbReference>
<dbReference type="Proteomes" id="UP000178991">
    <property type="component" value="Unassembled WGS sequence"/>
</dbReference>
<organism evidence="8 9">
    <name type="scientific">Candidatus Staskawiczbacteria bacterium RIFCSPHIGHO2_01_FULL_34_27</name>
    <dbReference type="NCBI Taxonomy" id="1802199"/>
    <lineage>
        <taxon>Bacteria</taxon>
        <taxon>Candidatus Staskawicziibacteriota</taxon>
    </lineage>
</organism>
<proteinExistence type="inferred from homology"/>
<evidence type="ECO:0000313" key="9">
    <source>
        <dbReference type="Proteomes" id="UP000178991"/>
    </source>
</evidence>
<dbReference type="GO" id="GO:0019843">
    <property type="term" value="F:rRNA binding"/>
    <property type="evidence" value="ECO:0007669"/>
    <property type="project" value="UniProtKB-UniRule"/>
</dbReference>
<dbReference type="AlphaFoldDB" id="A0A1G2HIS8"/>
<dbReference type="GO" id="GO:0006412">
    <property type="term" value="P:translation"/>
    <property type="evidence" value="ECO:0007669"/>
    <property type="project" value="UniProtKB-UniRule"/>
</dbReference>
<evidence type="ECO:0000259" key="7">
    <source>
        <dbReference type="SMART" id="SM00739"/>
    </source>
</evidence>
<dbReference type="NCBIfam" id="TIGR01079">
    <property type="entry name" value="rplX_bact"/>
    <property type="match status" value="1"/>
</dbReference>
<evidence type="ECO:0000256" key="5">
    <source>
        <dbReference type="HAMAP-Rule" id="MF_01326"/>
    </source>
</evidence>
<sequence>MKIKKGDNVLIISGKDKGKTAKVLKSFPKERKILVDGVNLKKKHVKPKKQGEKGQVIKIPAPFDVSDVKFICPKCSKATRLGYKIINDLPDLSGQTKKLRVCKKCGLEV</sequence>
<accession>A0A1G2HIS8</accession>
<gene>
    <name evidence="5" type="primary">rplX</name>
    <name evidence="8" type="ORF">A2639_00965</name>
</gene>
<name>A0A1G2HIS8_9BACT</name>
<protein>
    <recommendedName>
        <fullName evidence="4 5">Large ribosomal subunit protein uL24</fullName>
    </recommendedName>
</protein>
<dbReference type="GO" id="GO:1990904">
    <property type="term" value="C:ribonucleoprotein complex"/>
    <property type="evidence" value="ECO:0007669"/>
    <property type="project" value="UniProtKB-KW"/>
</dbReference>
<feature type="domain" description="KOW" evidence="7">
    <location>
        <begin position="2"/>
        <end position="29"/>
    </location>
</feature>
<keyword evidence="2 5" id="KW-0689">Ribosomal protein</keyword>
<comment type="similarity">
    <text evidence="1 5 6">Belongs to the universal ribosomal protein uL24 family.</text>
</comment>
<dbReference type="Pfam" id="PF00467">
    <property type="entry name" value="KOW"/>
    <property type="match status" value="1"/>
</dbReference>
<keyword evidence="5" id="KW-0694">RNA-binding</keyword>
<dbReference type="Gene3D" id="2.30.30.30">
    <property type="match status" value="1"/>
</dbReference>
<dbReference type="InterPro" id="IPR057264">
    <property type="entry name" value="Ribosomal_uL24_C"/>
</dbReference>
<evidence type="ECO:0000313" key="8">
    <source>
        <dbReference type="EMBL" id="OGZ62395.1"/>
    </source>
</evidence>
<comment type="caution">
    <text evidence="8">The sequence shown here is derived from an EMBL/GenBank/DDBJ whole genome shotgun (WGS) entry which is preliminary data.</text>
</comment>
<evidence type="ECO:0000256" key="2">
    <source>
        <dbReference type="ARBA" id="ARBA00022980"/>
    </source>
</evidence>
<dbReference type="SUPFAM" id="SSF50104">
    <property type="entry name" value="Translation proteins SH3-like domain"/>
    <property type="match status" value="1"/>
</dbReference>
<evidence type="ECO:0000256" key="4">
    <source>
        <dbReference type="ARBA" id="ARBA00035206"/>
    </source>
</evidence>
<dbReference type="SMART" id="SM00739">
    <property type="entry name" value="KOW"/>
    <property type="match status" value="1"/>
</dbReference>
<dbReference type="CDD" id="cd06089">
    <property type="entry name" value="KOW_RPL26"/>
    <property type="match status" value="1"/>
</dbReference>
<reference evidence="8 9" key="1">
    <citation type="journal article" date="2016" name="Nat. Commun.">
        <title>Thousands of microbial genomes shed light on interconnected biogeochemical processes in an aquifer system.</title>
        <authorList>
            <person name="Anantharaman K."/>
            <person name="Brown C.T."/>
            <person name="Hug L.A."/>
            <person name="Sharon I."/>
            <person name="Castelle C.J."/>
            <person name="Probst A.J."/>
            <person name="Thomas B.C."/>
            <person name="Singh A."/>
            <person name="Wilkins M.J."/>
            <person name="Karaoz U."/>
            <person name="Brodie E.L."/>
            <person name="Williams K.H."/>
            <person name="Hubbard S.S."/>
            <person name="Banfield J.F."/>
        </authorList>
    </citation>
    <scope>NUCLEOTIDE SEQUENCE [LARGE SCALE GENOMIC DNA]</scope>
</reference>
<dbReference type="InterPro" id="IPR041988">
    <property type="entry name" value="Ribosomal_uL24_KOW"/>
</dbReference>
<dbReference type="InterPro" id="IPR003256">
    <property type="entry name" value="Ribosomal_uL24"/>
</dbReference>
<dbReference type="InterPro" id="IPR005824">
    <property type="entry name" value="KOW"/>
</dbReference>